<protein>
    <submittedName>
        <fullName evidence="2">Uncharacterized protein</fullName>
    </submittedName>
</protein>
<evidence type="ECO:0000313" key="2">
    <source>
        <dbReference type="EMBL" id="PST39081.1"/>
    </source>
</evidence>
<name>A0A2T3FUZ8_9CLOT</name>
<feature type="region of interest" description="Disordered" evidence="1">
    <location>
        <begin position="39"/>
        <end position="64"/>
    </location>
</feature>
<dbReference type="EMBL" id="PYLO01000001">
    <property type="protein sequence ID" value="PST39081.1"/>
    <property type="molecule type" value="Genomic_DNA"/>
</dbReference>
<evidence type="ECO:0000313" key="3">
    <source>
        <dbReference type="Proteomes" id="UP000241048"/>
    </source>
</evidence>
<evidence type="ECO:0000256" key="1">
    <source>
        <dbReference type="SAM" id="MobiDB-lite"/>
    </source>
</evidence>
<gene>
    <name evidence="2" type="ORF">C7U56_03975</name>
</gene>
<proteinExistence type="predicted"/>
<comment type="caution">
    <text evidence="2">The sequence shown here is derived from an EMBL/GenBank/DDBJ whole genome shotgun (WGS) entry which is preliminary data.</text>
</comment>
<accession>A0A2T3FUZ8</accession>
<dbReference type="RefSeq" id="WP_107000230.1">
    <property type="nucleotide sequence ID" value="NZ_PYLO01000001.1"/>
</dbReference>
<organism evidence="2 3">
    <name type="scientific">Clostridium fessum</name>
    <dbReference type="NCBI Taxonomy" id="2126740"/>
    <lineage>
        <taxon>Bacteria</taxon>
        <taxon>Bacillati</taxon>
        <taxon>Bacillota</taxon>
        <taxon>Clostridia</taxon>
        <taxon>Eubacteriales</taxon>
        <taxon>Clostridiaceae</taxon>
        <taxon>Clostridium</taxon>
    </lineage>
</organism>
<dbReference type="Proteomes" id="UP000241048">
    <property type="component" value="Unassembled WGS sequence"/>
</dbReference>
<feature type="compositionally biased region" description="Basic and acidic residues" evidence="1">
    <location>
        <begin position="39"/>
        <end position="48"/>
    </location>
</feature>
<reference evidence="2 3" key="1">
    <citation type="submission" date="2018-03" db="EMBL/GenBank/DDBJ databases">
        <title>Lachnoclostridium SNUG30386 gen.nov., sp.nov., isolated from human faeces.</title>
        <authorList>
            <person name="Seo B."/>
            <person name="Jeon K."/>
            <person name="Ko G."/>
        </authorList>
    </citation>
    <scope>NUCLEOTIDE SEQUENCE [LARGE SCALE GENOMIC DNA]</scope>
    <source>
        <strain evidence="2 3">SNUG30386</strain>
    </source>
</reference>
<sequence>MKKTITEVETAIENRIAELEEEYELDIYDRNDIREEEYQKAGWRHDPFPEELEEEDEEEEEDWHYHSMEERLNEVGMSMRDFF</sequence>
<keyword evidence="3" id="KW-1185">Reference proteome</keyword>
<dbReference type="AlphaFoldDB" id="A0A2T3FUZ8"/>
<feature type="compositionally biased region" description="Acidic residues" evidence="1">
    <location>
        <begin position="49"/>
        <end position="62"/>
    </location>
</feature>